<feature type="transmembrane region" description="Helical" evidence="13">
    <location>
        <begin position="184"/>
        <end position="202"/>
    </location>
</feature>
<dbReference type="Gene3D" id="1.20.1730.10">
    <property type="entry name" value="Sodium/glucose cotransporter"/>
    <property type="match status" value="1"/>
</dbReference>
<feature type="transmembrane region" description="Helical" evidence="13">
    <location>
        <begin position="389"/>
        <end position="412"/>
    </location>
</feature>
<feature type="transmembrane region" description="Helical" evidence="13">
    <location>
        <begin position="543"/>
        <end position="567"/>
    </location>
</feature>
<evidence type="ECO:0000313" key="14">
    <source>
        <dbReference type="EMBL" id="ROT46974.1"/>
    </source>
</evidence>
<feature type="transmembrane region" description="Helical" evidence="13">
    <location>
        <begin position="364"/>
        <end position="383"/>
    </location>
</feature>
<dbReference type="Pfam" id="PF13328">
    <property type="entry name" value="HD_4"/>
    <property type="match status" value="1"/>
</dbReference>
<dbReference type="InterPro" id="IPR050277">
    <property type="entry name" value="Sodium:Solute_Symporter"/>
</dbReference>
<dbReference type="GO" id="GO:0005886">
    <property type="term" value="C:plasma membrane"/>
    <property type="evidence" value="ECO:0007669"/>
    <property type="project" value="UniProtKB-SubCell"/>
</dbReference>
<keyword evidence="3" id="KW-0813">Transport</keyword>
<feature type="transmembrane region" description="Helical" evidence="13">
    <location>
        <begin position="232"/>
        <end position="249"/>
    </location>
</feature>
<feature type="transmembrane region" description="Helical" evidence="13">
    <location>
        <begin position="269"/>
        <end position="294"/>
    </location>
</feature>
<keyword evidence="10 13" id="KW-0472">Membrane</keyword>
<dbReference type="Gene3D" id="1.10.3210.10">
    <property type="entry name" value="Hypothetical protein af1432"/>
    <property type="match status" value="1"/>
</dbReference>
<evidence type="ECO:0000256" key="6">
    <source>
        <dbReference type="ARBA" id="ARBA00022847"/>
    </source>
</evidence>
<feature type="transmembrane region" description="Helical" evidence="13">
    <location>
        <begin position="314"/>
        <end position="343"/>
    </location>
</feature>
<reference evidence="14 15" key="1">
    <citation type="submission" date="2018-09" db="EMBL/GenBank/DDBJ databases">
        <title>Comparative Genomics of Wolbachia-Cardinium Dual Endosymbiosis in a Plant-Parasitic Nematode.</title>
        <authorList>
            <person name="Brown A.M.V."/>
            <person name="Wasala S.K."/>
            <person name="Howe D.K."/>
            <person name="Peetz A.B."/>
            <person name="Zasada I.A."/>
            <person name="Denver D.R."/>
        </authorList>
    </citation>
    <scope>NUCLEOTIDE SEQUENCE [LARGE SCALE GENOMIC DNA]</scope>
    <source>
        <strain evidence="14 15">Pp_1</strain>
    </source>
</reference>
<dbReference type="RefSeq" id="WP_123663644.1">
    <property type="nucleotide sequence ID" value="NZ_RARA01000027.1"/>
</dbReference>
<dbReference type="CDD" id="cd10322">
    <property type="entry name" value="SLC5sbd"/>
    <property type="match status" value="1"/>
</dbReference>
<dbReference type="PANTHER" id="PTHR48086:SF3">
    <property type="entry name" value="SODIUM_PROLINE SYMPORTER"/>
    <property type="match status" value="1"/>
</dbReference>
<dbReference type="GO" id="GO:0015293">
    <property type="term" value="F:symporter activity"/>
    <property type="evidence" value="ECO:0007669"/>
    <property type="project" value="UniProtKB-KW"/>
</dbReference>
<evidence type="ECO:0000256" key="12">
    <source>
        <dbReference type="ARBA" id="ARBA00033708"/>
    </source>
</evidence>
<feature type="transmembrane region" description="Helical" evidence="13">
    <location>
        <begin position="419"/>
        <end position="436"/>
    </location>
</feature>
<feature type="transmembrane region" description="Helical" evidence="13">
    <location>
        <begin position="518"/>
        <end position="537"/>
    </location>
</feature>
<feature type="transmembrane region" description="Helical" evidence="13">
    <location>
        <begin position="115"/>
        <end position="138"/>
    </location>
</feature>
<keyword evidence="9" id="KW-0406">Ion transport</keyword>
<dbReference type="InterPro" id="IPR038377">
    <property type="entry name" value="Na/Glc_symporter_sf"/>
</dbReference>
<keyword evidence="11" id="KW-0739">Sodium transport</keyword>
<feature type="transmembrane region" description="Helical" evidence="13">
    <location>
        <begin position="45"/>
        <end position="65"/>
    </location>
</feature>
<comment type="catalytic activity">
    <reaction evidence="12">
        <text>L-proline(in) + Na(+)(in) = L-proline(out) + Na(+)(out)</text>
        <dbReference type="Rhea" id="RHEA:28967"/>
        <dbReference type="ChEBI" id="CHEBI:29101"/>
        <dbReference type="ChEBI" id="CHEBI:60039"/>
    </reaction>
</comment>
<dbReference type="EMBL" id="RARA01000027">
    <property type="protein sequence ID" value="ROT46974.1"/>
    <property type="molecule type" value="Genomic_DNA"/>
</dbReference>
<comment type="subcellular location">
    <subcellularLocation>
        <location evidence="1">Cell membrane</location>
        <topology evidence="1">Multi-pass membrane protein</topology>
    </subcellularLocation>
</comment>
<keyword evidence="15" id="KW-1185">Reference proteome</keyword>
<comment type="similarity">
    <text evidence="2">Belongs to the sodium:solute symporter (SSF) (TC 2.A.21) family.</text>
</comment>
<keyword evidence="8" id="KW-0915">Sodium</keyword>
<evidence type="ECO:0000256" key="10">
    <source>
        <dbReference type="ARBA" id="ARBA00023136"/>
    </source>
</evidence>
<dbReference type="InterPro" id="IPR001734">
    <property type="entry name" value="Na/solute_symporter"/>
</dbReference>
<name>A0A3N2QAZ0_9BACT</name>
<keyword evidence="7 13" id="KW-1133">Transmembrane helix</keyword>
<feature type="transmembrane region" description="Helical" evidence="13">
    <location>
        <begin position="158"/>
        <end position="177"/>
    </location>
</feature>
<evidence type="ECO:0000256" key="9">
    <source>
        <dbReference type="ARBA" id="ARBA00023065"/>
    </source>
</evidence>
<accession>A0A3N2QAZ0</accession>
<evidence type="ECO:0000256" key="1">
    <source>
        <dbReference type="ARBA" id="ARBA00004651"/>
    </source>
</evidence>
<feature type="transmembrane region" description="Helical" evidence="13">
    <location>
        <begin position="448"/>
        <end position="467"/>
    </location>
</feature>
<keyword evidence="6" id="KW-0769">Symport</keyword>
<keyword evidence="4" id="KW-1003">Cell membrane</keyword>
<evidence type="ECO:0000256" key="8">
    <source>
        <dbReference type="ARBA" id="ARBA00023053"/>
    </source>
</evidence>
<dbReference type="PROSITE" id="PS50283">
    <property type="entry name" value="NA_SOLUT_SYMP_3"/>
    <property type="match status" value="1"/>
</dbReference>
<sequence length="1177" mass="133380">MIQLTMPLLMMGFFLTLTLLVGLFFSRKTTTLREYAVGNKKFATATLVATVLATNFGGAILVRTIQQVHNIGLYWIILSLGVSLARWLISPLALRMAPFMHHLSMPESIGSIYGKYPRIITSLASICSYIATIAVQITVMSQTIGICINSVNPNNPKYITILATLILIVYSAFGGIRAVTFTDVLQFLTFSIIIPLLTWFMFENIHKPATEVISFLCTQDKFQFSTVFHFDTKLIGTILLILGAVAAFIEPTTMQRIYMSSGPIQAKKVLVYSGLFDLIIKCIIFLLGLFVYVAEPALLKTDIWPYIMEHISPFFTGLVSISLLAMTMSTADSCLNICAVMVSHDIVESIRGKKSNSYAYQLQLARLTTLFVGLSAMVLALFYNDLLKLMFLILDVYVPIVTASFFLAIFGFRGTGRTALIGMATGVVTILVWNKWVRSLESTMDIDGAFVAMLANGLAMLAAHYLLPQPSGTGWVEPDDELKQIRQANARKKARRKASFKALFLRDNLAKLKPTSTILIGVGIYITITTLLTLGIIGTKKYLTAWLILQIVVGSCFVGYAVFFQYIGSLKREIPSWIIGKYWLIGLIFCFPINTFWHWWYITDPLFTETLVLTHLAVALWILPLDLGLLVTIPLTVIYFICFTSGLPCWPSGNLPLYLLGERLLIFSLIIYTKLQVTAQENQNRYLRNKQKLREEQKLKNIAYNLHITSPAAHNELEEDGLILEKVVKDVTQSITFLDGNPLYKQDFQSIINKFSEWALFLKKQAKSKDHILLLPTEITLDDLINRVENALEREIQYAPRLLIEHKDHMLPVKITCDVNQIIHLLVTAVVRTIDPDHLDKPFVKIQLHTTQLKYKISDPIENEYHPLMDFSAIALVISNATVLPTEFPKIQNSYEYITDTPEDKKHTRTLTPACMDLGKKTIERIIHAHYGYLEMSTQKVMLLVLPWNVTNIREEMISKLPMESLTSEAPITEKEQGDAMMVLMHFHDYVCQISEVDPGVIAEILLLLRRCYGVKRHASGQLFYVRAVGIAQLVATWIFHSPKPIYAALLYDLIRYTRLPLSYIKSNYNIGIFCFVENVLSIDKHQELAESLFYISNRFKEAINQDHLSVLYIKLAERLYDLRHAEGYTKLEEVKYMVKETLTVDIELARNYLEPEIATALETAAQHALEICKGQI</sequence>
<dbReference type="SUPFAM" id="SSF109604">
    <property type="entry name" value="HD-domain/PDEase-like"/>
    <property type="match status" value="1"/>
</dbReference>
<evidence type="ECO:0000256" key="2">
    <source>
        <dbReference type="ARBA" id="ARBA00006434"/>
    </source>
</evidence>
<dbReference type="Proteomes" id="UP000270927">
    <property type="component" value="Unassembled WGS sequence"/>
</dbReference>
<evidence type="ECO:0000256" key="4">
    <source>
        <dbReference type="ARBA" id="ARBA00022475"/>
    </source>
</evidence>
<feature type="transmembrane region" description="Helical" evidence="13">
    <location>
        <begin position="71"/>
        <end position="94"/>
    </location>
</feature>
<evidence type="ECO:0000256" key="7">
    <source>
        <dbReference type="ARBA" id="ARBA00022989"/>
    </source>
</evidence>
<feature type="transmembrane region" description="Helical" evidence="13">
    <location>
        <begin position="6"/>
        <end position="25"/>
    </location>
</feature>
<dbReference type="Pfam" id="PF00474">
    <property type="entry name" value="SSF"/>
    <property type="match status" value="1"/>
</dbReference>
<protein>
    <submittedName>
        <fullName evidence="14">HD domain-containing protein</fullName>
    </submittedName>
</protein>
<comment type="caution">
    <text evidence="14">The sequence shown here is derived from an EMBL/GenBank/DDBJ whole genome shotgun (WGS) entry which is preliminary data.</text>
</comment>
<keyword evidence="5 13" id="KW-0812">Transmembrane</keyword>
<gene>
    <name evidence="14" type="ORF">EDM02_05365</name>
</gene>
<organism evidence="14 15">
    <name type="scientific">Candidatus Cardinium hertigii</name>
    <dbReference type="NCBI Taxonomy" id="247481"/>
    <lineage>
        <taxon>Bacteria</taxon>
        <taxon>Pseudomonadati</taxon>
        <taxon>Bacteroidota</taxon>
        <taxon>Cytophagia</taxon>
        <taxon>Cytophagales</taxon>
        <taxon>Amoebophilaceae</taxon>
        <taxon>Candidatus Cardinium</taxon>
    </lineage>
</organism>
<dbReference type="OrthoDB" id="973741at2"/>
<dbReference type="GO" id="GO:0006814">
    <property type="term" value="P:sodium ion transport"/>
    <property type="evidence" value="ECO:0007669"/>
    <property type="project" value="UniProtKB-KW"/>
</dbReference>
<dbReference type="AlphaFoldDB" id="A0A3N2QAZ0"/>
<evidence type="ECO:0000256" key="13">
    <source>
        <dbReference type="SAM" id="Phobius"/>
    </source>
</evidence>
<evidence type="ECO:0000313" key="15">
    <source>
        <dbReference type="Proteomes" id="UP000270927"/>
    </source>
</evidence>
<proteinExistence type="inferred from homology"/>
<evidence type="ECO:0000256" key="11">
    <source>
        <dbReference type="ARBA" id="ARBA00023201"/>
    </source>
</evidence>
<evidence type="ECO:0000256" key="5">
    <source>
        <dbReference type="ARBA" id="ARBA00022692"/>
    </source>
</evidence>
<feature type="transmembrane region" description="Helical" evidence="13">
    <location>
        <begin position="579"/>
        <end position="600"/>
    </location>
</feature>
<feature type="transmembrane region" description="Helical" evidence="13">
    <location>
        <begin position="620"/>
        <end position="643"/>
    </location>
</feature>
<dbReference type="PANTHER" id="PTHR48086">
    <property type="entry name" value="SODIUM/PROLINE SYMPORTER-RELATED"/>
    <property type="match status" value="1"/>
</dbReference>
<evidence type="ECO:0000256" key="3">
    <source>
        <dbReference type="ARBA" id="ARBA00022448"/>
    </source>
</evidence>